<dbReference type="InterPro" id="IPR050587">
    <property type="entry name" value="GNT1/Glycosyltrans_8"/>
</dbReference>
<organism evidence="3 4">
    <name type="scientific">Priapulus caudatus</name>
    <name type="common">Priapulid worm</name>
    <dbReference type="NCBI Taxonomy" id="37621"/>
    <lineage>
        <taxon>Eukaryota</taxon>
        <taxon>Metazoa</taxon>
        <taxon>Ecdysozoa</taxon>
        <taxon>Scalidophora</taxon>
        <taxon>Priapulida</taxon>
        <taxon>Priapulimorpha</taxon>
        <taxon>Priapulimorphida</taxon>
        <taxon>Priapulidae</taxon>
        <taxon>Priapulus</taxon>
    </lineage>
</organism>
<evidence type="ECO:0000256" key="1">
    <source>
        <dbReference type="ARBA" id="ARBA00038162"/>
    </source>
</evidence>
<dbReference type="Pfam" id="PF01501">
    <property type="entry name" value="Glyco_transf_8"/>
    <property type="match status" value="2"/>
</dbReference>
<dbReference type="SUPFAM" id="SSF53448">
    <property type="entry name" value="Nucleotide-diphospho-sugar transferases"/>
    <property type="match status" value="1"/>
</dbReference>
<proteinExistence type="inferred from homology"/>
<dbReference type="GeneID" id="106805725"/>
<dbReference type="CDD" id="cd02537">
    <property type="entry name" value="GT8_Glycogenin"/>
    <property type="match status" value="1"/>
</dbReference>
<dbReference type="RefSeq" id="XP_014662912.1">
    <property type="nucleotide sequence ID" value="XM_014807426.1"/>
</dbReference>
<dbReference type="Proteomes" id="UP000695022">
    <property type="component" value="Unplaced"/>
</dbReference>
<dbReference type="PANTHER" id="PTHR11183">
    <property type="entry name" value="GLYCOGENIN SUBFAMILY MEMBER"/>
    <property type="match status" value="1"/>
</dbReference>
<keyword evidence="3" id="KW-1185">Reference proteome</keyword>
<dbReference type="Gene3D" id="3.90.550.10">
    <property type="entry name" value="Spore Coat Polysaccharide Biosynthesis Protein SpsA, Chain A"/>
    <property type="match status" value="1"/>
</dbReference>
<evidence type="ECO:0000313" key="3">
    <source>
        <dbReference type="Proteomes" id="UP000695022"/>
    </source>
</evidence>
<comment type="similarity">
    <text evidence="1">Belongs to the glycosyltransferase 8 family. Glycogenin subfamily.</text>
</comment>
<evidence type="ECO:0000256" key="2">
    <source>
        <dbReference type="ARBA" id="ARBA00038934"/>
    </source>
</evidence>
<dbReference type="InterPro" id="IPR029044">
    <property type="entry name" value="Nucleotide-diphossugar_trans"/>
</dbReference>
<reference evidence="4" key="1">
    <citation type="submission" date="2025-08" db="UniProtKB">
        <authorList>
            <consortium name="RefSeq"/>
        </authorList>
    </citation>
    <scope>IDENTIFICATION</scope>
</reference>
<dbReference type="EC" id="2.4.1.186" evidence="2"/>
<gene>
    <name evidence="4" type="primary">LOC106805725</name>
</gene>
<sequence>MACSQGEAFVTLATNDSYAVGALVLAQSLRIAGTTHDLVVMITPGVSQGMREHLGQVYTMVHPVDVMDSKDEAHLAMMTRPELGVTLTKLHVWTLVQYSKCVFMDADTLVLANIDDLFEREQLSAAVDIGWPDCFNSGVFVMQPSLATFHDLVAHAIEKGSFDGGDQGLLNTFFGDWGTADIKKHLPFIYNMTASSTYTYLPAYKQFGKGVKVVHFLGSRKPWHYRFNAQSKNVEHSDGAYAGELLQQWWNVFACHVQPKLDPWVVEQCISEDSRVTSEQHIEAPVESGLSHLNLSEDTGLSSAQHSGEPDREAWEHGQVDYLGADAFSNIQSHLDTIINGK</sequence>
<dbReference type="InterPro" id="IPR002495">
    <property type="entry name" value="Glyco_trans_8"/>
</dbReference>
<protein>
    <recommendedName>
        <fullName evidence="2">glycogenin glucosyltransferase</fullName>
        <ecNumber evidence="2">2.4.1.186</ecNumber>
    </recommendedName>
</protein>
<evidence type="ECO:0000313" key="4">
    <source>
        <dbReference type="RefSeq" id="XP_014662912.1"/>
    </source>
</evidence>
<name>A0ABM1DSJ1_PRICU</name>
<accession>A0ABM1DSJ1</accession>